<dbReference type="PANTHER" id="PTHR33598:SF2">
    <property type="entry name" value="MAR-BINDING FILAMENT-LIKE PROTEIN"/>
    <property type="match status" value="1"/>
</dbReference>
<dbReference type="STRING" id="41431.PCC8801_1106"/>
<name>B7K243_RIPO1</name>
<protein>
    <recommendedName>
        <fullName evidence="3">DUF760 domain-containing protein</fullName>
    </recommendedName>
</protein>
<keyword evidence="2" id="KW-1185">Reference proteome</keyword>
<dbReference type="HOGENOM" id="CLU_141457_1_0_3"/>
<dbReference type="PANTHER" id="PTHR33598">
    <property type="entry name" value="OS02G0833400 PROTEIN"/>
    <property type="match status" value="1"/>
</dbReference>
<dbReference type="Pfam" id="PF05542">
    <property type="entry name" value="DUF760"/>
    <property type="match status" value="1"/>
</dbReference>
<dbReference type="KEGG" id="cyp:PCC8801_1106"/>
<sequence length="107" mass="12032">MSFNFDFIASETAEQDSNTLIQYLQEQHPDTLTRIAQSASPEIKQIITQNVQGLVGMLPSEDFNISITTDRENLANLLASAMMTGYFLSQMEQRKNLEINLSNTDSL</sequence>
<dbReference type="eggNOG" id="ENOG5032SVX">
    <property type="taxonomic scope" value="Bacteria"/>
</dbReference>
<proteinExistence type="predicted"/>
<evidence type="ECO:0000313" key="2">
    <source>
        <dbReference type="Proteomes" id="UP000008204"/>
    </source>
</evidence>
<dbReference type="Proteomes" id="UP000008204">
    <property type="component" value="Chromosome"/>
</dbReference>
<dbReference type="EMBL" id="CP001287">
    <property type="protein sequence ID" value="ACK65179.1"/>
    <property type="molecule type" value="Genomic_DNA"/>
</dbReference>
<dbReference type="InterPro" id="IPR008479">
    <property type="entry name" value="DUF760"/>
</dbReference>
<evidence type="ECO:0008006" key="3">
    <source>
        <dbReference type="Google" id="ProtNLM"/>
    </source>
</evidence>
<dbReference type="AlphaFoldDB" id="B7K243"/>
<gene>
    <name evidence="1" type="ordered locus">PCC8801_1106</name>
</gene>
<organism evidence="1 2">
    <name type="scientific">Rippkaea orientalis (strain PCC 8801 / RF-1)</name>
    <name type="common">Cyanothece sp. (strain PCC 8801)</name>
    <dbReference type="NCBI Taxonomy" id="41431"/>
    <lineage>
        <taxon>Bacteria</taxon>
        <taxon>Bacillati</taxon>
        <taxon>Cyanobacteriota</taxon>
        <taxon>Cyanophyceae</taxon>
        <taxon>Oscillatoriophycideae</taxon>
        <taxon>Chroococcales</taxon>
        <taxon>Aphanothecaceae</taxon>
        <taxon>Rippkaea</taxon>
        <taxon>Rippkaea orientalis</taxon>
    </lineage>
</organism>
<evidence type="ECO:0000313" key="1">
    <source>
        <dbReference type="EMBL" id="ACK65179.1"/>
    </source>
</evidence>
<dbReference type="RefSeq" id="WP_012594453.1">
    <property type="nucleotide sequence ID" value="NC_011726.1"/>
</dbReference>
<reference evidence="2" key="1">
    <citation type="journal article" date="2011" name="MBio">
        <title>Novel metabolic attributes of the genus Cyanothece, comprising a group of unicellular nitrogen-fixing Cyanobacteria.</title>
        <authorList>
            <person name="Bandyopadhyay A."/>
            <person name="Elvitigala T."/>
            <person name="Welsh E."/>
            <person name="Stockel J."/>
            <person name="Liberton M."/>
            <person name="Min H."/>
            <person name="Sherman L.A."/>
            <person name="Pakrasi H.B."/>
        </authorList>
    </citation>
    <scope>NUCLEOTIDE SEQUENCE [LARGE SCALE GENOMIC DNA]</scope>
    <source>
        <strain evidence="2">PCC 8801</strain>
    </source>
</reference>
<dbReference type="OrthoDB" id="461768at2"/>
<accession>B7K243</accession>